<dbReference type="KEGG" id="dhe:111594083"/>
<dbReference type="Pfam" id="PF00227">
    <property type="entry name" value="Proteasome"/>
    <property type="match status" value="1"/>
</dbReference>
<dbReference type="AlphaFoldDB" id="A0A6J1LEV8"/>
<keyword evidence="1" id="KW-1185">Reference proteome</keyword>
<dbReference type="OrthoDB" id="7868036at2759"/>
<dbReference type="Proteomes" id="UP000504633">
    <property type="component" value="Unplaced"/>
</dbReference>
<evidence type="ECO:0000313" key="1">
    <source>
        <dbReference type="Proteomes" id="UP000504633"/>
    </source>
</evidence>
<organism evidence="1 2">
    <name type="scientific">Drosophila hydei</name>
    <name type="common">Fruit fly</name>
    <dbReference type="NCBI Taxonomy" id="7224"/>
    <lineage>
        <taxon>Eukaryota</taxon>
        <taxon>Metazoa</taxon>
        <taxon>Ecdysozoa</taxon>
        <taxon>Arthropoda</taxon>
        <taxon>Hexapoda</taxon>
        <taxon>Insecta</taxon>
        <taxon>Pterygota</taxon>
        <taxon>Neoptera</taxon>
        <taxon>Endopterygota</taxon>
        <taxon>Diptera</taxon>
        <taxon>Brachycera</taxon>
        <taxon>Muscomorpha</taxon>
        <taxon>Ephydroidea</taxon>
        <taxon>Drosophilidae</taxon>
        <taxon>Drosophila</taxon>
    </lineage>
</organism>
<gene>
    <name evidence="2" type="primary">LOC111594083</name>
</gene>
<dbReference type="OMA" id="DHIYCCA"/>
<accession>A0A6J1LEV8</accession>
<dbReference type="GO" id="GO:0005839">
    <property type="term" value="C:proteasome core complex"/>
    <property type="evidence" value="ECO:0007669"/>
    <property type="project" value="InterPro"/>
</dbReference>
<dbReference type="InterPro" id="IPR001353">
    <property type="entry name" value="Proteasome_sua/b"/>
</dbReference>
<name>A0A6J1LEV8_DROHY</name>
<reference evidence="2" key="1">
    <citation type="submission" date="2025-08" db="UniProtKB">
        <authorList>
            <consortium name="RefSeq"/>
        </authorList>
    </citation>
    <scope>IDENTIFICATION</scope>
    <source>
        <strain evidence="2">15085-1641.00</strain>
        <tissue evidence="2">Whole body</tissue>
    </source>
</reference>
<proteinExistence type="predicted"/>
<sequence>MSSPKAKPEHKKSITSPSCGSIMVGVTFDEGIVLAINAVNNLIYYLDDHIYCCASNGGFDRDSLIDVSTKLEEVARTNNHKGVTVAQALDLIVKVYEQAEVTELLLAGEDTSGLHLVALKSIGTSSRVNYAALGAAASGAAEYLKCQWRPALSVKQAEALARRAVAMGNMHKLGIDVCILFRRTPESHRAEFHDSS</sequence>
<dbReference type="CTD" id="37683"/>
<evidence type="ECO:0000313" key="2">
    <source>
        <dbReference type="RefSeq" id="XP_023162999.1"/>
    </source>
</evidence>
<dbReference type="GO" id="GO:0051603">
    <property type="term" value="P:proteolysis involved in protein catabolic process"/>
    <property type="evidence" value="ECO:0007669"/>
    <property type="project" value="InterPro"/>
</dbReference>
<dbReference type="GeneID" id="111594083"/>
<dbReference type="SUPFAM" id="SSF56235">
    <property type="entry name" value="N-terminal nucleophile aminohydrolases (Ntn hydrolases)"/>
    <property type="match status" value="1"/>
</dbReference>
<protein>
    <submittedName>
        <fullName evidence="2">Uncharacterized protein LOC111594083</fullName>
    </submittedName>
</protein>
<dbReference type="InterPro" id="IPR029055">
    <property type="entry name" value="Ntn_hydrolases_N"/>
</dbReference>
<dbReference type="Gene3D" id="3.60.20.10">
    <property type="entry name" value="Glutamine Phosphoribosylpyrophosphate, subunit 1, domain 1"/>
    <property type="match status" value="1"/>
</dbReference>
<dbReference type="RefSeq" id="XP_023162999.1">
    <property type="nucleotide sequence ID" value="XM_023307231.2"/>
</dbReference>